<proteinExistence type="predicted"/>
<name>A0A1X2I4R3_9FUNG</name>
<dbReference type="EMBL" id="MCGE01000028">
    <property type="protein sequence ID" value="ORZ09194.1"/>
    <property type="molecule type" value="Genomic_DNA"/>
</dbReference>
<protein>
    <submittedName>
        <fullName evidence="1">Uncharacterized protein</fullName>
    </submittedName>
</protein>
<evidence type="ECO:0000313" key="1">
    <source>
        <dbReference type="EMBL" id="ORZ09194.1"/>
    </source>
</evidence>
<comment type="caution">
    <text evidence="1">The sequence shown here is derived from an EMBL/GenBank/DDBJ whole genome shotgun (WGS) entry which is preliminary data.</text>
</comment>
<keyword evidence="2" id="KW-1185">Reference proteome</keyword>
<dbReference type="AlphaFoldDB" id="A0A1X2I4R3"/>
<evidence type="ECO:0000313" key="2">
    <source>
        <dbReference type="Proteomes" id="UP000193560"/>
    </source>
</evidence>
<dbReference type="Proteomes" id="UP000193560">
    <property type="component" value="Unassembled WGS sequence"/>
</dbReference>
<organism evidence="1 2">
    <name type="scientific">Absidia repens</name>
    <dbReference type="NCBI Taxonomy" id="90262"/>
    <lineage>
        <taxon>Eukaryota</taxon>
        <taxon>Fungi</taxon>
        <taxon>Fungi incertae sedis</taxon>
        <taxon>Mucoromycota</taxon>
        <taxon>Mucoromycotina</taxon>
        <taxon>Mucoromycetes</taxon>
        <taxon>Mucorales</taxon>
        <taxon>Cunninghamellaceae</taxon>
        <taxon>Absidia</taxon>
    </lineage>
</organism>
<gene>
    <name evidence="1" type="ORF">BCR42DRAFT_423928</name>
</gene>
<reference evidence="1 2" key="1">
    <citation type="submission" date="2016-07" db="EMBL/GenBank/DDBJ databases">
        <title>Pervasive Adenine N6-methylation of Active Genes in Fungi.</title>
        <authorList>
            <consortium name="DOE Joint Genome Institute"/>
            <person name="Mondo S.J."/>
            <person name="Dannebaum R.O."/>
            <person name="Kuo R.C."/>
            <person name="Labutti K."/>
            <person name="Haridas S."/>
            <person name="Kuo A."/>
            <person name="Salamov A."/>
            <person name="Ahrendt S.R."/>
            <person name="Lipzen A."/>
            <person name="Sullivan W."/>
            <person name="Andreopoulos W.B."/>
            <person name="Clum A."/>
            <person name="Lindquist E."/>
            <person name="Daum C."/>
            <person name="Ramamoorthy G.K."/>
            <person name="Gryganskyi A."/>
            <person name="Culley D."/>
            <person name="Magnuson J.K."/>
            <person name="James T.Y."/>
            <person name="O'Malley M.A."/>
            <person name="Stajich J.E."/>
            <person name="Spatafora J.W."/>
            <person name="Visel A."/>
            <person name="Grigoriev I.V."/>
        </authorList>
    </citation>
    <scope>NUCLEOTIDE SEQUENCE [LARGE SCALE GENOMIC DNA]</scope>
    <source>
        <strain evidence="1 2">NRRL 1336</strain>
    </source>
</reference>
<accession>A0A1X2I4R3</accession>
<sequence>MKPLSSQYNQSYPIPLYNQTAEFKHQLEGYDDKTTNYNLDLNYRNSLNLYEYTSLQNQDQPFKYDYLLNLFTTPDMASYLSQSVITDDVYALPIHLQRLLLEAKEEVVLARTRLNHDGQSLSPANHPALERLERVRSFCWLRSDADIANLMSSVVELVADDDELEHILMD</sequence>
<dbReference type="OrthoDB" id="2307294at2759"/>